<reference evidence="2" key="2">
    <citation type="journal article" date="2024" name="Antonie Van Leeuwenhoek">
        <title>Roseihalotalea indica gen. nov., sp. nov., a halophilic Bacteroidetes from mesopelagic Southwest Indian Ocean with higher carbohydrate metabolic potential.</title>
        <authorList>
            <person name="Chen B."/>
            <person name="Zhang M."/>
            <person name="Lin D."/>
            <person name="Ye J."/>
            <person name="Tang K."/>
        </authorList>
    </citation>
    <scope>NUCLEOTIDE SEQUENCE</scope>
    <source>
        <strain evidence="2">TK19036</strain>
    </source>
</reference>
<keyword evidence="1" id="KW-1133">Transmembrane helix</keyword>
<evidence type="ECO:0000313" key="2">
    <source>
        <dbReference type="EMBL" id="WKN38386.1"/>
    </source>
</evidence>
<keyword evidence="1" id="KW-0812">Transmembrane</keyword>
<sequence>MIKKWVFVFSFLLTVDCVWAQSNELTSYNQQRLQITRIGMLTLGGWAVGNMAISGALLVHSSGPRYYFHQMNVFWNVVNLGLSGFGYYQASTSDPTTFSLSESIQEQFGMEKLLLFNAGLDVAYLVSGFYLLERSRRNTLQAIRWKGYGQSIILQGGFLLAFDTILYLILHQQNSILFSFLAHIKPTFSGVGLICSF</sequence>
<reference evidence="2" key="1">
    <citation type="journal article" date="2023" name="Comput. Struct. Biotechnol. J.">
        <title>Discovery of a novel marine Bacteroidetes with a rich repertoire of carbohydrate-active enzymes.</title>
        <authorList>
            <person name="Chen B."/>
            <person name="Liu G."/>
            <person name="Chen Q."/>
            <person name="Wang H."/>
            <person name="Liu L."/>
            <person name="Tang K."/>
        </authorList>
    </citation>
    <scope>NUCLEOTIDE SEQUENCE</scope>
    <source>
        <strain evidence="2">TK19036</strain>
    </source>
</reference>
<dbReference type="Pfam" id="PF22503">
    <property type="entry name" value="DUF6992"/>
    <property type="match status" value="1"/>
</dbReference>
<organism evidence="2">
    <name type="scientific">Roseihalotalea indica</name>
    <dbReference type="NCBI Taxonomy" id="2867963"/>
    <lineage>
        <taxon>Bacteria</taxon>
        <taxon>Pseudomonadati</taxon>
        <taxon>Bacteroidota</taxon>
        <taxon>Cytophagia</taxon>
        <taxon>Cytophagales</taxon>
        <taxon>Catalimonadaceae</taxon>
        <taxon>Roseihalotalea</taxon>
    </lineage>
</organism>
<feature type="transmembrane region" description="Helical" evidence="1">
    <location>
        <begin position="152"/>
        <end position="170"/>
    </location>
</feature>
<accession>A0AA49GTH2</accession>
<dbReference type="AlphaFoldDB" id="A0AA49GTH2"/>
<dbReference type="InterPro" id="IPR054261">
    <property type="entry name" value="DUF6992"/>
</dbReference>
<keyword evidence="1" id="KW-0472">Membrane</keyword>
<gene>
    <name evidence="2" type="ORF">K4G66_06690</name>
</gene>
<name>A0AA49GTH2_9BACT</name>
<proteinExistence type="predicted"/>
<dbReference type="EMBL" id="CP120682">
    <property type="protein sequence ID" value="WKN38386.1"/>
    <property type="molecule type" value="Genomic_DNA"/>
</dbReference>
<evidence type="ECO:0000256" key="1">
    <source>
        <dbReference type="SAM" id="Phobius"/>
    </source>
</evidence>
<feature type="transmembrane region" description="Helical" evidence="1">
    <location>
        <begin position="71"/>
        <end position="90"/>
    </location>
</feature>
<protein>
    <submittedName>
        <fullName evidence="2">Uncharacterized protein</fullName>
    </submittedName>
</protein>
<feature type="transmembrane region" description="Helical" evidence="1">
    <location>
        <begin position="36"/>
        <end position="59"/>
    </location>
</feature>
<feature type="transmembrane region" description="Helical" evidence="1">
    <location>
        <begin position="113"/>
        <end position="132"/>
    </location>
</feature>